<gene>
    <name evidence="10" type="ORF">SPSK_02308</name>
</gene>
<feature type="transmembrane region" description="Helical" evidence="9">
    <location>
        <begin position="659"/>
        <end position="677"/>
    </location>
</feature>
<dbReference type="PANTHER" id="PTHR46494">
    <property type="entry name" value="CORA FAMILY METAL ION TRANSPORTER (EUROFUNG)"/>
    <property type="match status" value="1"/>
</dbReference>
<keyword evidence="5 9" id="KW-0812">Transmembrane</keyword>
<proteinExistence type="inferred from homology"/>
<dbReference type="PANTHER" id="PTHR46494:SF1">
    <property type="entry name" value="CORA FAMILY METAL ION TRANSPORTER (EUROFUNG)"/>
    <property type="match status" value="1"/>
</dbReference>
<dbReference type="SUPFAM" id="SSF144083">
    <property type="entry name" value="Magnesium transport protein CorA, transmembrane region"/>
    <property type="match status" value="1"/>
</dbReference>
<dbReference type="InterPro" id="IPR045863">
    <property type="entry name" value="CorA_TM1_TM2"/>
</dbReference>
<dbReference type="InterPro" id="IPR002523">
    <property type="entry name" value="MgTranspt_CorA/ZnTranspt_ZntB"/>
</dbReference>
<feature type="compositionally biased region" description="Low complexity" evidence="8">
    <location>
        <begin position="349"/>
        <end position="360"/>
    </location>
</feature>
<dbReference type="RefSeq" id="XP_016589389.1">
    <property type="nucleotide sequence ID" value="XM_016729180.1"/>
</dbReference>
<dbReference type="KEGG" id="ssck:SPSK_02308"/>
<organism evidence="10 11">
    <name type="scientific">Sporothrix schenckii 1099-18</name>
    <dbReference type="NCBI Taxonomy" id="1397361"/>
    <lineage>
        <taxon>Eukaryota</taxon>
        <taxon>Fungi</taxon>
        <taxon>Dikarya</taxon>
        <taxon>Ascomycota</taxon>
        <taxon>Pezizomycotina</taxon>
        <taxon>Sordariomycetes</taxon>
        <taxon>Sordariomycetidae</taxon>
        <taxon>Ophiostomatales</taxon>
        <taxon>Ophiostomataceae</taxon>
        <taxon>Sporothrix</taxon>
    </lineage>
</organism>
<feature type="region of interest" description="Disordered" evidence="8">
    <location>
        <begin position="1"/>
        <end position="134"/>
    </location>
</feature>
<evidence type="ECO:0000313" key="11">
    <source>
        <dbReference type="Proteomes" id="UP000033710"/>
    </source>
</evidence>
<dbReference type="Proteomes" id="UP000033710">
    <property type="component" value="Unassembled WGS sequence"/>
</dbReference>
<dbReference type="Gene3D" id="3.30.460.20">
    <property type="entry name" value="CorA soluble domain-like"/>
    <property type="match status" value="1"/>
</dbReference>
<keyword evidence="3" id="KW-0813">Transport</keyword>
<evidence type="ECO:0000256" key="3">
    <source>
        <dbReference type="ARBA" id="ARBA00022448"/>
    </source>
</evidence>
<dbReference type="OrthoDB" id="165352at2759"/>
<reference evidence="10 11" key="1">
    <citation type="journal article" date="2014" name="BMC Genomics">
        <title>Comparative genomics of the major fungal agents of human and animal Sporotrichosis: Sporothrix schenckii and Sporothrix brasiliensis.</title>
        <authorList>
            <person name="Teixeira M.M."/>
            <person name="de Almeida L.G."/>
            <person name="Kubitschek-Barreira P."/>
            <person name="Alves F.L."/>
            <person name="Kioshima E.S."/>
            <person name="Abadio A.K."/>
            <person name="Fernandes L."/>
            <person name="Derengowski L.S."/>
            <person name="Ferreira K.S."/>
            <person name="Souza R.C."/>
            <person name="Ruiz J.C."/>
            <person name="de Andrade N.C."/>
            <person name="Paes H.C."/>
            <person name="Nicola A.M."/>
            <person name="Albuquerque P."/>
            <person name="Gerber A.L."/>
            <person name="Martins V.P."/>
            <person name="Peconick L.D."/>
            <person name="Neto A.V."/>
            <person name="Chaucanez C.B."/>
            <person name="Silva P.A."/>
            <person name="Cunha O.L."/>
            <person name="de Oliveira F.F."/>
            <person name="dos Santos T.C."/>
            <person name="Barros A.L."/>
            <person name="Soares M.A."/>
            <person name="de Oliveira L.M."/>
            <person name="Marini M.M."/>
            <person name="Villalobos-Duno H."/>
            <person name="Cunha M.M."/>
            <person name="de Hoog S."/>
            <person name="da Silveira J.F."/>
            <person name="Henrissat B."/>
            <person name="Nino-Vega G.A."/>
            <person name="Cisalpino P.S."/>
            <person name="Mora-Montes H.M."/>
            <person name="Almeida S.R."/>
            <person name="Stajich J.E."/>
            <person name="Lopes-Bezerra L.M."/>
            <person name="Vasconcelos A.T."/>
            <person name="Felipe M.S."/>
        </authorList>
    </citation>
    <scope>NUCLEOTIDE SEQUENCE [LARGE SCALE GENOMIC DNA]</scope>
    <source>
        <strain evidence="10 11">1099-18</strain>
    </source>
</reference>
<feature type="compositionally biased region" description="Polar residues" evidence="8">
    <location>
        <begin position="26"/>
        <end position="35"/>
    </location>
</feature>
<feature type="compositionally biased region" description="Low complexity" evidence="8">
    <location>
        <begin position="78"/>
        <end position="95"/>
    </location>
</feature>
<dbReference type="GO" id="GO:0015095">
    <property type="term" value="F:magnesium ion transmembrane transporter activity"/>
    <property type="evidence" value="ECO:0007669"/>
    <property type="project" value="TreeGrafter"/>
</dbReference>
<evidence type="ECO:0000256" key="4">
    <source>
        <dbReference type="ARBA" id="ARBA00022475"/>
    </source>
</evidence>
<feature type="region of interest" description="Disordered" evidence="8">
    <location>
        <begin position="286"/>
        <end position="379"/>
    </location>
</feature>
<evidence type="ECO:0000256" key="5">
    <source>
        <dbReference type="ARBA" id="ARBA00022692"/>
    </source>
</evidence>
<evidence type="ECO:0000256" key="7">
    <source>
        <dbReference type="ARBA" id="ARBA00023136"/>
    </source>
</evidence>
<feature type="compositionally biased region" description="Acidic residues" evidence="8">
    <location>
        <begin position="291"/>
        <end position="305"/>
    </location>
</feature>
<evidence type="ECO:0000256" key="1">
    <source>
        <dbReference type="ARBA" id="ARBA00004651"/>
    </source>
</evidence>
<evidence type="ECO:0000256" key="8">
    <source>
        <dbReference type="SAM" id="MobiDB-lite"/>
    </source>
</evidence>
<feature type="compositionally biased region" description="Low complexity" evidence="8">
    <location>
        <begin position="1"/>
        <end position="15"/>
    </location>
</feature>
<dbReference type="Pfam" id="PF01544">
    <property type="entry name" value="CorA"/>
    <property type="match status" value="1"/>
</dbReference>
<dbReference type="GO" id="GO:0015087">
    <property type="term" value="F:cobalt ion transmembrane transporter activity"/>
    <property type="evidence" value="ECO:0007669"/>
    <property type="project" value="TreeGrafter"/>
</dbReference>
<comment type="caution">
    <text evidence="10">The sequence shown here is derived from an EMBL/GenBank/DDBJ whole genome shotgun (WGS) entry which is preliminary data.</text>
</comment>
<evidence type="ECO:0000256" key="6">
    <source>
        <dbReference type="ARBA" id="ARBA00022989"/>
    </source>
</evidence>
<evidence type="ECO:0000256" key="9">
    <source>
        <dbReference type="SAM" id="Phobius"/>
    </source>
</evidence>
<feature type="compositionally biased region" description="Basic residues" evidence="8">
    <location>
        <begin position="317"/>
        <end position="341"/>
    </location>
</feature>
<comment type="similarity">
    <text evidence="2">Belongs to the CorA metal ion transporter (MIT) (TC 1.A.35) family.</text>
</comment>
<reference evidence="10 11" key="2">
    <citation type="journal article" date="2015" name="Eukaryot. Cell">
        <title>Asexual propagation of a virulent clone complex in a human and feline outbreak of sporotrichosis.</title>
        <authorList>
            <person name="Teixeira Mde M."/>
            <person name="Rodrigues A.M."/>
            <person name="Tsui C.K."/>
            <person name="de Almeida L.G."/>
            <person name="Van Diepeningen A.D."/>
            <person name="van den Ende B.G."/>
            <person name="Fernandes G.F."/>
            <person name="Kano R."/>
            <person name="Hamelin R.C."/>
            <person name="Lopes-Bezerra L.M."/>
            <person name="Vasconcelos A.T."/>
            <person name="de Hoog S."/>
            <person name="de Camargo Z.P."/>
            <person name="Felipe M.S."/>
        </authorList>
    </citation>
    <scope>NUCLEOTIDE SEQUENCE [LARGE SCALE GENOMIC DNA]</scope>
    <source>
        <strain evidence="10 11">1099-18</strain>
    </source>
</reference>
<comment type="subcellular location">
    <subcellularLocation>
        <location evidence="1">Cell membrane</location>
        <topology evidence="1">Multi-pass membrane protein</topology>
    </subcellularLocation>
</comment>
<dbReference type="VEuPathDB" id="FungiDB:SPSK_02308"/>
<dbReference type="Gene3D" id="1.20.58.340">
    <property type="entry name" value="Magnesium transport protein CorA, transmembrane region"/>
    <property type="match status" value="2"/>
</dbReference>
<dbReference type="GO" id="GO:0000287">
    <property type="term" value="F:magnesium ion binding"/>
    <property type="evidence" value="ECO:0007669"/>
    <property type="project" value="TreeGrafter"/>
</dbReference>
<evidence type="ECO:0000256" key="2">
    <source>
        <dbReference type="ARBA" id="ARBA00009765"/>
    </source>
</evidence>
<dbReference type="EMBL" id="AXCR01000006">
    <property type="protein sequence ID" value="KJR86713.1"/>
    <property type="molecule type" value="Genomic_DNA"/>
</dbReference>
<keyword evidence="7 9" id="KW-0472">Membrane</keyword>
<dbReference type="InterPro" id="IPR045861">
    <property type="entry name" value="CorA_cytoplasmic_dom"/>
</dbReference>
<dbReference type="GeneID" id="27664457"/>
<dbReference type="SUPFAM" id="SSF143865">
    <property type="entry name" value="CorA soluble domain-like"/>
    <property type="match status" value="1"/>
</dbReference>
<keyword evidence="4" id="KW-1003">Cell membrane</keyword>
<evidence type="ECO:0000313" key="10">
    <source>
        <dbReference type="EMBL" id="KJR86713.1"/>
    </source>
</evidence>
<protein>
    <submittedName>
        <fullName evidence="10">Uncharacterized protein</fullName>
    </submittedName>
</protein>
<dbReference type="GO" id="GO:0050897">
    <property type="term" value="F:cobalt ion binding"/>
    <property type="evidence" value="ECO:0007669"/>
    <property type="project" value="TreeGrafter"/>
</dbReference>
<dbReference type="AlphaFoldDB" id="A0A0F2MAJ3"/>
<name>A0A0F2MAJ3_SPOSC</name>
<sequence>MSSPPESASTAAELSIEAAEEDTRTQRASASPTQRLSPTSAPPPLPAVSQPHIHYAEAGTGPSTLSAPPALSVDAQLASSHGHGQSYGQGQAQGQDGRRPLSEPNVSVHGAMSAVDGPGSLLSPTTPGGGLRRRGTKRAVTFRNVDNFSEYDVRPGWQPGSEPGIDTSKPDGGRATLATMMSPSEITVVDFSQDDIMTTRLDNATLAGFLAVPQPRHMKCRWINVNGLSWDVIQILGNHKRLHRLAIEDMINTRNRTKADWYTTHIFMVLTLQKLVHFDFSKNRISRSDDSDSDSGESDDGDDTTDDKNGESVKSGRSSHSRKSGISRRFRRMFGRRHHRSRDASRGQPAASAPTYAASARNVESGPRPPVPRTASIRDAEDLSHVNAFRTLQRYHSSPNDARTDFMESHSALSSKNLAVAAEQVSIFITDDNTVISFFELSAQDVEQPILKRLRLADTSLRRSCDASLITQAILDAIVDLAIPVTVCYGDVISDLELDVLTSPSVRHTKSLYITITEMNKVLSFINPVMNLINTLRDHKTDSVAIDDFQNPATGVTISSTTYVYLADVLDHCVLITESLDQIRGQAENMISLIFNTISANQNESMKQLTIVTIIFLPLTFLTGYFGQNFDGFADLELGIPFLCVVHPCVKRHDDTWKIAGPVIFFTVVIMMYDMILRYCRSLIQRRHILRLRKHRRKRSKANN</sequence>
<dbReference type="GO" id="GO:0005886">
    <property type="term" value="C:plasma membrane"/>
    <property type="evidence" value="ECO:0007669"/>
    <property type="project" value="UniProtKB-SubCell"/>
</dbReference>
<keyword evidence="6 9" id="KW-1133">Transmembrane helix</keyword>
<accession>A0A0F2MAJ3</accession>